<dbReference type="PANTHER" id="PTHR15407:SF28">
    <property type="entry name" value="RIBITOL-5-PHOSPHATE TRANSFERASE FKTN"/>
    <property type="match status" value="1"/>
</dbReference>
<dbReference type="PANTHER" id="PTHR15407">
    <property type="entry name" value="FUKUTIN-RELATED"/>
    <property type="match status" value="1"/>
</dbReference>
<proteinExistence type="predicted"/>
<comment type="subcellular location">
    <subcellularLocation>
        <location evidence="1">Membrane</location>
        <topology evidence="1">Single-pass membrane protein</topology>
    </subcellularLocation>
</comment>
<dbReference type="AlphaFoldDB" id="A0AAV4XA81"/>
<comment type="caution">
    <text evidence="7">The sequence shown here is derived from an EMBL/GenBank/DDBJ whole genome shotgun (WGS) entry which is preliminary data.</text>
</comment>
<dbReference type="GO" id="GO:0016020">
    <property type="term" value="C:membrane"/>
    <property type="evidence" value="ECO:0007669"/>
    <property type="project" value="UniProtKB-SubCell"/>
</dbReference>
<protein>
    <submittedName>
        <fullName evidence="7">Fukutin</fullName>
    </submittedName>
</protein>
<dbReference type="Proteomes" id="UP001054945">
    <property type="component" value="Unassembled WGS sequence"/>
</dbReference>
<keyword evidence="3 5" id="KW-1133">Transmembrane helix</keyword>
<evidence type="ECO:0000256" key="4">
    <source>
        <dbReference type="ARBA" id="ARBA00023136"/>
    </source>
</evidence>
<organism evidence="7 8">
    <name type="scientific">Caerostris extrusa</name>
    <name type="common">Bark spider</name>
    <name type="synonym">Caerostris bankana</name>
    <dbReference type="NCBI Taxonomy" id="172846"/>
    <lineage>
        <taxon>Eukaryota</taxon>
        <taxon>Metazoa</taxon>
        <taxon>Ecdysozoa</taxon>
        <taxon>Arthropoda</taxon>
        <taxon>Chelicerata</taxon>
        <taxon>Arachnida</taxon>
        <taxon>Araneae</taxon>
        <taxon>Araneomorphae</taxon>
        <taxon>Entelegynae</taxon>
        <taxon>Araneoidea</taxon>
        <taxon>Araneidae</taxon>
        <taxon>Caerostris</taxon>
    </lineage>
</organism>
<evidence type="ECO:0000256" key="3">
    <source>
        <dbReference type="ARBA" id="ARBA00022989"/>
    </source>
</evidence>
<evidence type="ECO:0000256" key="5">
    <source>
        <dbReference type="SAM" id="Phobius"/>
    </source>
</evidence>
<name>A0AAV4XA81_CAEEX</name>
<dbReference type="Pfam" id="PF19737">
    <property type="entry name" value="FKTN_N"/>
    <property type="match status" value="1"/>
</dbReference>
<evidence type="ECO:0000313" key="8">
    <source>
        <dbReference type="Proteomes" id="UP001054945"/>
    </source>
</evidence>
<sequence>MVHKLRIPGTAKCGFLILLIACGSIFLSFFYFTEETVSQDLNYEDDLYYSPQPVVPFTPEILDENFDKCIFSTIYSDLGGTNATMQTLFPEIPSSISFLTDKQLKVKKYAIFEVLKAFTDLMASYFMMETVLIEPTILFCMLASQHKDLLIKRKFHFKNFFNSKHIVTFGIRGKDTIKLQKAGAYANIKARGFKMELVSEPLLYWMKTGNTTSSSNQYTSHAFFKYRDWIIHLVPFYDRGNFQWHAALETKSNKRIPFKELYFTESASAYENFAYESLKFYSHSLSNVNIPSNPQFFLFETTSSRFLECNSTIVSSFYKSNQTGVPGDHYSLSVPRFNKRTVIGLLELKAVFNPLLMNFWIWSGTMLGWYRQCDVIPYTSDVDFAAWASQVDDLDDILHRLEQSDHMELRQRMGIVENSLEFNINCHNLRVDVFFLYHQSNGTWYAGHRPSKGYYFKYHHPDFTLCSAQLLDHKVIVPCETEKVIVTEYGPEWMKPVTSWNYESSIKNRGPNIYWDKSLLEKVYQNN</sequence>
<evidence type="ECO:0000259" key="6">
    <source>
        <dbReference type="Pfam" id="PF19737"/>
    </source>
</evidence>
<evidence type="ECO:0000313" key="7">
    <source>
        <dbReference type="EMBL" id="GIY91573.1"/>
    </source>
</evidence>
<dbReference type="EMBL" id="BPLR01000025">
    <property type="protein sequence ID" value="GIY91573.1"/>
    <property type="molecule type" value="Genomic_DNA"/>
</dbReference>
<dbReference type="InterPro" id="IPR045587">
    <property type="entry name" value="FKTN_N"/>
</dbReference>
<feature type="domain" description="Ribitol-5-phosphate transferase FKTN N-terminal" evidence="6">
    <location>
        <begin position="108"/>
        <end position="320"/>
    </location>
</feature>
<gene>
    <name evidence="7" type="primary">FKTN</name>
    <name evidence="7" type="ORF">CEXT_487961</name>
</gene>
<evidence type="ECO:0000256" key="2">
    <source>
        <dbReference type="ARBA" id="ARBA00022692"/>
    </source>
</evidence>
<reference evidence="7 8" key="1">
    <citation type="submission" date="2021-06" db="EMBL/GenBank/DDBJ databases">
        <title>Caerostris extrusa draft genome.</title>
        <authorList>
            <person name="Kono N."/>
            <person name="Arakawa K."/>
        </authorList>
    </citation>
    <scope>NUCLEOTIDE SEQUENCE [LARGE SCALE GENOMIC DNA]</scope>
</reference>
<keyword evidence="8" id="KW-1185">Reference proteome</keyword>
<keyword evidence="4 5" id="KW-0472">Membrane</keyword>
<feature type="transmembrane region" description="Helical" evidence="5">
    <location>
        <begin position="12"/>
        <end position="32"/>
    </location>
</feature>
<dbReference type="InterPro" id="IPR009644">
    <property type="entry name" value="FKTN/MNN4/W02B3.4-1"/>
</dbReference>
<keyword evidence="2 5" id="KW-0812">Transmembrane</keyword>
<evidence type="ECO:0000256" key="1">
    <source>
        <dbReference type="ARBA" id="ARBA00004167"/>
    </source>
</evidence>
<accession>A0AAV4XA81</accession>